<protein>
    <submittedName>
        <fullName evidence="1">YebC/PmpR family DNA-binding transcriptional regulator</fullName>
    </submittedName>
</protein>
<keyword evidence="1" id="KW-0238">DNA-binding</keyword>
<name>A0A7Y0SJI6_VIBPH</name>
<dbReference type="Proteomes" id="UP000518904">
    <property type="component" value="Unassembled WGS sequence"/>
</dbReference>
<organism evidence="1 2">
    <name type="scientific">Vibrio parahaemolyticus</name>
    <dbReference type="NCBI Taxonomy" id="670"/>
    <lineage>
        <taxon>Bacteria</taxon>
        <taxon>Pseudomonadati</taxon>
        <taxon>Pseudomonadota</taxon>
        <taxon>Gammaproteobacteria</taxon>
        <taxon>Vibrionales</taxon>
        <taxon>Vibrionaceae</taxon>
        <taxon>Vibrio</taxon>
    </lineage>
</organism>
<gene>
    <name evidence="1" type="ORF">HKB16_17500</name>
</gene>
<dbReference type="SUPFAM" id="SSF75625">
    <property type="entry name" value="YebC-like"/>
    <property type="match status" value="1"/>
</dbReference>
<reference evidence="1 2" key="1">
    <citation type="submission" date="2020-04" db="EMBL/GenBank/DDBJ databases">
        <title>Whole-genome sequencing of Vibrio spp. from China reveals different genetic environments of blaCTX-M-14 among diverse lineages.</title>
        <authorList>
            <person name="Zheng Z."/>
            <person name="Ye L."/>
            <person name="Chen S."/>
        </authorList>
    </citation>
    <scope>NUCLEOTIDE SEQUENCE [LARGE SCALE GENOMIC DNA]</scope>
    <source>
        <strain evidence="1 2">Vb0551</strain>
    </source>
</reference>
<evidence type="ECO:0000313" key="1">
    <source>
        <dbReference type="EMBL" id="NMU84661.1"/>
    </source>
</evidence>
<accession>A0A7Y0SJI6</accession>
<dbReference type="InterPro" id="IPR026564">
    <property type="entry name" value="Transcrip_reg_TACO1-like_dom3"/>
</dbReference>
<dbReference type="AlphaFoldDB" id="A0A7Y0SJI6"/>
<evidence type="ECO:0000313" key="2">
    <source>
        <dbReference type="Proteomes" id="UP000518904"/>
    </source>
</evidence>
<dbReference type="GO" id="GO:0003677">
    <property type="term" value="F:DNA binding"/>
    <property type="evidence" value="ECO:0007669"/>
    <property type="project" value="UniProtKB-KW"/>
</dbReference>
<comment type="caution">
    <text evidence="1">The sequence shown here is derived from an EMBL/GenBank/DDBJ whole genome shotgun (WGS) entry which is preliminary data.</text>
</comment>
<dbReference type="Gene3D" id="3.30.70.980">
    <property type="match status" value="1"/>
</dbReference>
<feature type="non-terminal residue" evidence="1">
    <location>
        <position position="1"/>
    </location>
</feature>
<sequence length="34" mass="3814">IMKMIAALEDDDDVQNVYANFEISDEVLKKLTAA</sequence>
<proteinExistence type="predicted"/>
<dbReference type="InterPro" id="IPR029072">
    <property type="entry name" value="YebC-like"/>
</dbReference>
<dbReference type="EMBL" id="JABCLB010001993">
    <property type="protein sequence ID" value="NMU84661.1"/>
    <property type="molecule type" value="Genomic_DNA"/>
</dbReference>